<dbReference type="AlphaFoldDB" id="A0AAD1XLI3"/>
<keyword evidence="3" id="KW-1133">Transmembrane helix</keyword>
<accession>A0AAD1XLI3</accession>
<comment type="similarity">
    <text evidence="1">Belongs to the short-chain dehydrogenases/reductases (SDR) family.</text>
</comment>
<dbReference type="CDD" id="cd05356">
    <property type="entry name" value="17beta-HSD1_like_SDR_c"/>
    <property type="match status" value="1"/>
</dbReference>
<evidence type="ECO:0000256" key="2">
    <source>
        <dbReference type="ARBA" id="ARBA00023002"/>
    </source>
</evidence>
<keyword evidence="3" id="KW-0472">Membrane</keyword>
<dbReference type="SUPFAM" id="SSF51735">
    <property type="entry name" value="NAD(P)-binding Rossmann-fold domains"/>
    <property type="match status" value="1"/>
</dbReference>
<dbReference type="InterPro" id="IPR051019">
    <property type="entry name" value="VLCFA-Steroid_DH"/>
</dbReference>
<dbReference type="PANTHER" id="PTHR43899">
    <property type="entry name" value="RH59310P"/>
    <property type="match status" value="1"/>
</dbReference>
<gene>
    <name evidence="4" type="ORF">ECRASSUSDP1_LOCUS16235</name>
</gene>
<keyword evidence="3" id="KW-0812">Transmembrane</keyword>
<keyword evidence="5" id="KW-1185">Reference proteome</keyword>
<evidence type="ECO:0000313" key="5">
    <source>
        <dbReference type="Proteomes" id="UP001295684"/>
    </source>
</evidence>
<keyword evidence="2" id="KW-0560">Oxidoreductase</keyword>
<evidence type="ECO:0000313" key="4">
    <source>
        <dbReference type="EMBL" id="CAI2374877.1"/>
    </source>
</evidence>
<proteinExistence type="inferred from homology"/>
<protein>
    <submittedName>
        <fullName evidence="4">Uncharacterized protein</fullName>
    </submittedName>
</protein>
<dbReference type="InterPro" id="IPR036291">
    <property type="entry name" value="NAD(P)-bd_dom_sf"/>
</dbReference>
<dbReference type="Pfam" id="PF00106">
    <property type="entry name" value="adh_short"/>
    <property type="match status" value="1"/>
</dbReference>
<dbReference type="GO" id="GO:0016491">
    <property type="term" value="F:oxidoreductase activity"/>
    <property type="evidence" value="ECO:0007669"/>
    <property type="project" value="UniProtKB-KW"/>
</dbReference>
<dbReference type="Gene3D" id="3.40.50.720">
    <property type="entry name" value="NAD(P)-binding Rossmann-like Domain"/>
    <property type="match status" value="1"/>
</dbReference>
<dbReference type="InterPro" id="IPR002347">
    <property type="entry name" value="SDR_fam"/>
</dbReference>
<dbReference type="Proteomes" id="UP001295684">
    <property type="component" value="Unassembled WGS sequence"/>
</dbReference>
<evidence type="ECO:0000256" key="3">
    <source>
        <dbReference type="SAM" id="Phobius"/>
    </source>
</evidence>
<dbReference type="PIRSF" id="PIRSF000126">
    <property type="entry name" value="11-beta-HSD1"/>
    <property type="match status" value="1"/>
</dbReference>
<evidence type="ECO:0000256" key="1">
    <source>
        <dbReference type="ARBA" id="ARBA00006484"/>
    </source>
</evidence>
<name>A0AAD1XLI3_EUPCR</name>
<sequence length="327" mass="36745">MEFVKDKVAEVKKSLDKIHEKDPMLVYTFALIGAGYVGFKLLKDIRGMLRYTVRPSYDLKKRYGSNWCVVTGATDGIGKGFAFELSRRGMKVVLVARNDEKLQAVAKEINETYEGAETKTIVFDFNQNYTSEVIKELTEKFDEIEKCSILVNNVGVLFAGMHGDMEDDGVMTTLNINITANTLMAKIFIPKLLANETRAGMVNVGGYLSYFPCPFLTVYSASKAYMTQFSTSLSEEYKHKIDILVTNSGSIKTNMNDGRFLFTITPAQHANAVLNKLGHDTWTCGHAIHAVHQYLLEKPIEGAIIKYINNKRFESYFTAQQEQADAN</sequence>
<comment type="caution">
    <text evidence="4">The sequence shown here is derived from an EMBL/GenBank/DDBJ whole genome shotgun (WGS) entry which is preliminary data.</text>
</comment>
<dbReference type="PRINTS" id="PR00081">
    <property type="entry name" value="GDHRDH"/>
</dbReference>
<dbReference type="EMBL" id="CAMPGE010016303">
    <property type="protein sequence ID" value="CAI2374877.1"/>
    <property type="molecule type" value="Genomic_DNA"/>
</dbReference>
<organism evidence="4 5">
    <name type="scientific">Euplotes crassus</name>
    <dbReference type="NCBI Taxonomy" id="5936"/>
    <lineage>
        <taxon>Eukaryota</taxon>
        <taxon>Sar</taxon>
        <taxon>Alveolata</taxon>
        <taxon>Ciliophora</taxon>
        <taxon>Intramacronucleata</taxon>
        <taxon>Spirotrichea</taxon>
        <taxon>Hypotrichia</taxon>
        <taxon>Euplotida</taxon>
        <taxon>Euplotidae</taxon>
        <taxon>Moneuplotes</taxon>
    </lineage>
</organism>
<feature type="transmembrane region" description="Helical" evidence="3">
    <location>
        <begin position="24"/>
        <end position="42"/>
    </location>
</feature>
<reference evidence="4" key="1">
    <citation type="submission" date="2023-07" db="EMBL/GenBank/DDBJ databases">
        <authorList>
            <consortium name="AG Swart"/>
            <person name="Singh M."/>
            <person name="Singh A."/>
            <person name="Seah K."/>
            <person name="Emmerich C."/>
        </authorList>
    </citation>
    <scope>NUCLEOTIDE SEQUENCE</scope>
    <source>
        <strain evidence="4">DP1</strain>
    </source>
</reference>
<dbReference type="PANTHER" id="PTHR43899:SF13">
    <property type="entry name" value="RH59310P"/>
    <property type="match status" value="1"/>
</dbReference>